<feature type="compositionally biased region" description="Polar residues" evidence="10">
    <location>
        <begin position="343"/>
        <end position="354"/>
    </location>
</feature>
<organism evidence="13 14">
    <name type="scientific">Cyprinus carpio</name>
    <name type="common">Common carp</name>
    <dbReference type="NCBI Taxonomy" id="7962"/>
    <lineage>
        <taxon>Eukaryota</taxon>
        <taxon>Metazoa</taxon>
        <taxon>Chordata</taxon>
        <taxon>Craniata</taxon>
        <taxon>Vertebrata</taxon>
        <taxon>Euteleostomi</taxon>
        <taxon>Actinopterygii</taxon>
        <taxon>Neopterygii</taxon>
        <taxon>Teleostei</taxon>
        <taxon>Ostariophysi</taxon>
        <taxon>Cypriniformes</taxon>
        <taxon>Cyprinidae</taxon>
        <taxon>Cyprininae</taxon>
        <taxon>Cyprinus</taxon>
    </lineage>
</organism>
<dbReference type="Proteomes" id="UP000694701">
    <property type="component" value="Unplaced"/>
</dbReference>
<feature type="domain" description="Calponin-homology (CH)" evidence="12">
    <location>
        <begin position="15"/>
        <end position="122"/>
    </location>
</feature>
<keyword evidence="5 11" id="KW-1133">Transmembrane helix</keyword>
<dbReference type="AlphaFoldDB" id="A0A8C2HNB3"/>
<evidence type="ECO:0000256" key="1">
    <source>
        <dbReference type="ARBA" id="ARBA00004211"/>
    </source>
</evidence>
<dbReference type="SMART" id="SM00033">
    <property type="entry name" value="CH"/>
    <property type="match status" value="2"/>
</dbReference>
<dbReference type="SUPFAM" id="SSF47576">
    <property type="entry name" value="Calponin-homology domain, CH-domain"/>
    <property type="match status" value="1"/>
</dbReference>
<evidence type="ECO:0000256" key="10">
    <source>
        <dbReference type="SAM" id="MobiDB-lite"/>
    </source>
</evidence>
<evidence type="ECO:0000313" key="13">
    <source>
        <dbReference type="Ensembl" id="ENSCCRP00020057943.1"/>
    </source>
</evidence>
<feature type="domain" description="Calponin-homology (CH)" evidence="12">
    <location>
        <begin position="180"/>
        <end position="284"/>
    </location>
</feature>
<evidence type="ECO:0000256" key="3">
    <source>
        <dbReference type="ARBA" id="ARBA00022692"/>
    </source>
</evidence>
<evidence type="ECO:0000259" key="12">
    <source>
        <dbReference type="PROSITE" id="PS50021"/>
    </source>
</evidence>
<evidence type="ECO:0000256" key="11">
    <source>
        <dbReference type="SAM" id="Phobius"/>
    </source>
</evidence>
<dbReference type="PROSITE" id="PS50021">
    <property type="entry name" value="CH"/>
    <property type="match status" value="2"/>
</dbReference>
<keyword evidence="2" id="KW-0597">Phosphoprotein</keyword>
<evidence type="ECO:0000256" key="4">
    <source>
        <dbReference type="ARBA" id="ARBA00022737"/>
    </source>
</evidence>
<dbReference type="Ensembl" id="ENSCCRT00020063866.1">
    <property type="protein sequence ID" value="ENSCCRP00020057943.1"/>
    <property type="gene ID" value="ENSCCRG00020027505.1"/>
</dbReference>
<feature type="transmembrane region" description="Helical" evidence="11">
    <location>
        <begin position="684"/>
        <end position="703"/>
    </location>
</feature>
<evidence type="ECO:0000256" key="5">
    <source>
        <dbReference type="ARBA" id="ARBA00022989"/>
    </source>
</evidence>
<comment type="subcellular location">
    <subcellularLocation>
        <location evidence="1">Membrane</location>
        <topology evidence="1">Single-pass type IV membrane protein</topology>
    </subcellularLocation>
</comment>
<evidence type="ECO:0000256" key="2">
    <source>
        <dbReference type="ARBA" id="ARBA00022553"/>
    </source>
</evidence>
<sequence>MFFSLISLSTDEKQAVQERTFTKWINVHLKRCDPPLQVHNLFTDIQDGKILMALLEELSGCIMLDKFRTFPHRIFRLNNISKVLNFLEDRNVSLIKIDANDIADGNPSVVLRLIWNIIVYYQIKQVTGSLEKFPSTFSLLSLPCGSDSSGCSSPASPGDDSFGTLPSKGKRSSQNHKYRSTAIKTLLSWARNCTAKYGVEICDFGKSWRSGLAFLALAKFFCPQFVDMRKALSSEPRLNMETAFTTANEWLGIPPLLDPDDLAVHSPDEQSVITYVAQFLECCPGHDEDSASTDSSRGTPNFIERSDRHWTDSVSCMLPSNISTEALRGLHSSSETRQEEQTYHTGDQELSSESLPACPSDNPVGLAALSEHFLTMKSSRWSNGQSLSDSTGGQCCDSLAWKKGYLGSLDNDGNCSEVSKEAVYAMPMLDSDEEDAYSYILELDHKEAGLETNVDLELNTIMNAQGMEFASTFESQASEINSLCHFCKTQRQLKPTDVLTGSADDKSANILDLEKSSPASDSLLMNQFGKNIPISSTNENLDSDCSFKMKESIYSDAFNLTHGDGVDDAFVPTVKNGLDKDKIREDLSPSAMKDGLSENDQYEQKDRRVLDRITGEPAVSQRFGLYSTYIVLHCSIESSFERSSLEIHASTYIFVRKKKKQYVSFCFLLVCFRKGGLDLTSYEVHVLLFLWMIAYCILMYPHLDILSLFNPK</sequence>
<dbReference type="Pfam" id="PF00307">
    <property type="entry name" value="CH"/>
    <property type="match status" value="2"/>
</dbReference>
<reference evidence="13" key="1">
    <citation type="submission" date="2025-08" db="UniProtKB">
        <authorList>
            <consortium name="Ensembl"/>
        </authorList>
    </citation>
    <scope>IDENTIFICATION</scope>
</reference>
<dbReference type="GO" id="GO:0007097">
    <property type="term" value="P:nuclear migration"/>
    <property type="evidence" value="ECO:0007669"/>
    <property type="project" value="TreeGrafter"/>
</dbReference>
<dbReference type="InterPro" id="IPR001589">
    <property type="entry name" value="Actinin_actin-bd_CS"/>
</dbReference>
<evidence type="ECO:0000256" key="8">
    <source>
        <dbReference type="ARBA" id="ARBA00070333"/>
    </source>
</evidence>
<evidence type="ECO:0000313" key="14">
    <source>
        <dbReference type="Proteomes" id="UP000694701"/>
    </source>
</evidence>
<dbReference type="GO" id="GO:0034993">
    <property type="term" value="C:meiotic nuclear membrane microtubule tethering complex"/>
    <property type="evidence" value="ECO:0007669"/>
    <property type="project" value="TreeGrafter"/>
</dbReference>
<keyword evidence="4" id="KW-0677">Repeat</keyword>
<dbReference type="PROSITE" id="PS00019">
    <property type="entry name" value="ACTININ_1"/>
    <property type="match status" value="1"/>
</dbReference>
<keyword evidence="3 11" id="KW-0812">Transmembrane</keyword>
<proteinExistence type="predicted"/>
<feature type="region of interest" description="Disordered" evidence="10">
    <location>
        <begin position="328"/>
        <end position="358"/>
    </location>
</feature>
<dbReference type="PANTHER" id="PTHR47535:SF9">
    <property type="entry name" value="CALPONIN-HOMOLOGY (CH) DOMAIN-CONTAINING PROTEIN"/>
    <property type="match status" value="1"/>
</dbReference>
<dbReference type="GO" id="GO:0005737">
    <property type="term" value="C:cytoplasm"/>
    <property type="evidence" value="ECO:0007669"/>
    <property type="project" value="TreeGrafter"/>
</dbReference>
<name>A0A8C2HNB3_CYPCA</name>
<protein>
    <recommendedName>
        <fullName evidence="8">Calmin</fullName>
    </recommendedName>
    <alternativeName>
        <fullName evidence="9">Calponin-like transmembrane domain protein</fullName>
    </alternativeName>
</protein>
<dbReference type="Gene3D" id="1.10.418.10">
    <property type="entry name" value="Calponin-like domain"/>
    <property type="match status" value="2"/>
</dbReference>
<feature type="region of interest" description="Disordered" evidence="10">
    <location>
        <begin position="151"/>
        <end position="176"/>
    </location>
</feature>
<dbReference type="FunFam" id="1.10.418.10:FF:000063">
    <property type="entry name" value="Calmin"/>
    <property type="match status" value="1"/>
</dbReference>
<dbReference type="PANTHER" id="PTHR47535">
    <property type="entry name" value="MUSCLE-SPECIFIC PROTEIN 300 KDA, ISOFORM G"/>
    <property type="match status" value="1"/>
</dbReference>
<evidence type="ECO:0000256" key="7">
    <source>
        <dbReference type="ARBA" id="ARBA00023203"/>
    </source>
</evidence>
<evidence type="ECO:0000256" key="9">
    <source>
        <dbReference type="ARBA" id="ARBA00082870"/>
    </source>
</evidence>
<dbReference type="GO" id="GO:0051015">
    <property type="term" value="F:actin filament binding"/>
    <property type="evidence" value="ECO:0007669"/>
    <property type="project" value="TreeGrafter"/>
</dbReference>
<keyword evidence="7" id="KW-0009">Actin-binding</keyword>
<dbReference type="InterPro" id="IPR001715">
    <property type="entry name" value="CH_dom"/>
</dbReference>
<keyword evidence="6 11" id="KW-0472">Membrane</keyword>
<dbReference type="GO" id="GO:0005640">
    <property type="term" value="C:nuclear outer membrane"/>
    <property type="evidence" value="ECO:0007669"/>
    <property type="project" value="TreeGrafter"/>
</dbReference>
<feature type="compositionally biased region" description="Low complexity" evidence="10">
    <location>
        <begin position="151"/>
        <end position="161"/>
    </location>
</feature>
<dbReference type="InterPro" id="IPR052403">
    <property type="entry name" value="LINC-complex_assoc"/>
</dbReference>
<evidence type="ECO:0000256" key="6">
    <source>
        <dbReference type="ARBA" id="ARBA00023136"/>
    </source>
</evidence>
<accession>A0A8C2HNB3</accession>
<dbReference type="InterPro" id="IPR036872">
    <property type="entry name" value="CH_dom_sf"/>
</dbReference>
<dbReference type="FunFam" id="1.10.418.10:FF:000057">
    <property type="entry name" value="Calmin"/>
    <property type="match status" value="1"/>
</dbReference>